<dbReference type="AlphaFoldDB" id="A0A8H3FUV7"/>
<protein>
    <submittedName>
        <fullName evidence="1">Uncharacterized protein</fullName>
    </submittedName>
</protein>
<proteinExistence type="predicted"/>
<gene>
    <name evidence="1" type="ORF">IMSHALPRED_008546</name>
</gene>
<accession>A0A8H3FUV7</accession>
<evidence type="ECO:0000313" key="2">
    <source>
        <dbReference type="Proteomes" id="UP000664534"/>
    </source>
</evidence>
<dbReference type="Proteomes" id="UP000664534">
    <property type="component" value="Unassembled WGS sequence"/>
</dbReference>
<sequence>MSWPPHSLGPESELPEAKAELLISRGVLCFEGLCLQANHTLIRQFRFYATVSFAAAGKHLETSSQPGYTLPDTSLVLSGQPLEHPSMAQCFGALPGTITLNRYINAIAGPQYSEPLPEYDIQPRAIDNLLVLQRLYYLMKNGWDKDIEIAEDFLCKQLVYDPLWQKGAPPQLAR</sequence>
<keyword evidence="2" id="KW-1185">Reference proteome</keyword>
<comment type="caution">
    <text evidence="1">The sequence shown here is derived from an EMBL/GenBank/DDBJ whole genome shotgun (WGS) entry which is preliminary data.</text>
</comment>
<dbReference type="EMBL" id="CAJPDT010000060">
    <property type="protein sequence ID" value="CAF9931156.1"/>
    <property type="molecule type" value="Genomic_DNA"/>
</dbReference>
<organism evidence="1 2">
    <name type="scientific">Imshaugia aleurites</name>
    <dbReference type="NCBI Taxonomy" id="172621"/>
    <lineage>
        <taxon>Eukaryota</taxon>
        <taxon>Fungi</taxon>
        <taxon>Dikarya</taxon>
        <taxon>Ascomycota</taxon>
        <taxon>Pezizomycotina</taxon>
        <taxon>Lecanoromycetes</taxon>
        <taxon>OSLEUM clade</taxon>
        <taxon>Lecanoromycetidae</taxon>
        <taxon>Lecanorales</taxon>
        <taxon>Lecanorineae</taxon>
        <taxon>Parmeliaceae</taxon>
        <taxon>Imshaugia</taxon>
    </lineage>
</organism>
<dbReference type="OrthoDB" id="6493944at2759"/>
<evidence type="ECO:0000313" key="1">
    <source>
        <dbReference type="EMBL" id="CAF9931156.1"/>
    </source>
</evidence>
<name>A0A8H3FUV7_9LECA</name>
<reference evidence="1" key="1">
    <citation type="submission" date="2021-03" db="EMBL/GenBank/DDBJ databases">
        <authorList>
            <person name="Tagirdzhanova G."/>
        </authorList>
    </citation>
    <scope>NUCLEOTIDE SEQUENCE</scope>
</reference>